<dbReference type="Proteomes" id="UP001295469">
    <property type="component" value="Chromosome A08"/>
</dbReference>
<organism evidence="1">
    <name type="scientific">Brassica napus</name>
    <name type="common">Rape</name>
    <dbReference type="NCBI Taxonomy" id="3708"/>
    <lineage>
        <taxon>Eukaryota</taxon>
        <taxon>Viridiplantae</taxon>
        <taxon>Streptophyta</taxon>
        <taxon>Embryophyta</taxon>
        <taxon>Tracheophyta</taxon>
        <taxon>Spermatophyta</taxon>
        <taxon>Magnoliopsida</taxon>
        <taxon>eudicotyledons</taxon>
        <taxon>Gunneridae</taxon>
        <taxon>Pentapetalae</taxon>
        <taxon>rosids</taxon>
        <taxon>malvids</taxon>
        <taxon>Brassicales</taxon>
        <taxon>Brassicaceae</taxon>
        <taxon>Brassiceae</taxon>
        <taxon>Brassica</taxon>
    </lineage>
</organism>
<accession>A0A817A3V7</accession>
<dbReference type="AlphaFoldDB" id="A0A817A3V7"/>
<proteinExistence type="predicted"/>
<dbReference type="EMBL" id="HG994362">
    <property type="protein sequence ID" value="CAF2241564.1"/>
    <property type="molecule type" value="Genomic_DNA"/>
</dbReference>
<gene>
    <name evidence="1" type="ORF">DARMORV10_A08P18270.1</name>
</gene>
<reference evidence="1" key="1">
    <citation type="submission" date="2021-01" db="EMBL/GenBank/DDBJ databases">
        <authorList>
            <consortium name="Genoscope - CEA"/>
            <person name="William W."/>
        </authorList>
    </citation>
    <scope>NUCLEOTIDE SEQUENCE</scope>
</reference>
<name>A0A817A3V7_BRANA</name>
<protein>
    <submittedName>
        <fullName evidence="1">(rape) hypothetical protein</fullName>
    </submittedName>
</protein>
<sequence>MIFLFTFLCCLSVSTRLCCVLCLHFLSLSSLFAP</sequence>
<evidence type="ECO:0000313" key="1">
    <source>
        <dbReference type="EMBL" id="CAF2241564.1"/>
    </source>
</evidence>